<keyword evidence="6" id="KW-1185">Reference proteome</keyword>
<name>A0A1G8FMU1_9ACTN</name>
<dbReference type="InterPro" id="IPR041916">
    <property type="entry name" value="Anti_sigma_zinc_sf"/>
</dbReference>
<feature type="transmembrane region" description="Helical" evidence="3">
    <location>
        <begin position="157"/>
        <end position="179"/>
    </location>
</feature>
<organism evidence="5 6">
    <name type="scientific">Nonomuraea jiangxiensis</name>
    <dbReference type="NCBI Taxonomy" id="633440"/>
    <lineage>
        <taxon>Bacteria</taxon>
        <taxon>Bacillati</taxon>
        <taxon>Actinomycetota</taxon>
        <taxon>Actinomycetes</taxon>
        <taxon>Streptosporangiales</taxon>
        <taxon>Streptosporangiaceae</taxon>
        <taxon>Nonomuraea</taxon>
    </lineage>
</organism>
<proteinExistence type="predicted"/>
<dbReference type="RefSeq" id="WP_090930272.1">
    <property type="nucleotide sequence ID" value="NZ_FNDJ01000003.1"/>
</dbReference>
<protein>
    <submittedName>
        <fullName evidence="5">Putative zinc-finger</fullName>
    </submittedName>
</protein>
<feature type="transmembrane region" description="Helical" evidence="3">
    <location>
        <begin position="92"/>
        <end position="109"/>
    </location>
</feature>
<dbReference type="Proteomes" id="UP000199202">
    <property type="component" value="Unassembled WGS sequence"/>
</dbReference>
<evidence type="ECO:0000313" key="5">
    <source>
        <dbReference type="EMBL" id="SDH83454.1"/>
    </source>
</evidence>
<keyword evidence="3" id="KW-0472">Membrane</keyword>
<feature type="transmembrane region" description="Helical" evidence="3">
    <location>
        <begin position="185"/>
        <end position="204"/>
    </location>
</feature>
<accession>A0A1G8FMU1</accession>
<keyword evidence="2" id="KW-0804">Transcription</keyword>
<reference evidence="5 6" key="1">
    <citation type="submission" date="2016-10" db="EMBL/GenBank/DDBJ databases">
        <authorList>
            <person name="de Groot N.N."/>
        </authorList>
    </citation>
    <scope>NUCLEOTIDE SEQUENCE [LARGE SCALE GENOMIC DNA]</scope>
    <source>
        <strain evidence="5 6">CGMCC 4.6533</strain>
    </source>
</reference>
<dbReference type="STRING" id="633440.SAMN05421869_103368"/>
<dbReference type="InterPro" id="IPR027383">
    <property type="entry name" value="Znf_put"/>
</dbReference>
<evidence type="ECO:0000256" key="2">
    <source>
        <dbReference type="ARBA" id="ARBA00023163"/>
    </source>
</evidence>
<evidence type="ECO:0000259" key="4">
    <source>
        <dbReference type="Pfam" id="PF13490"/>
    </source>
</evidence>
<feature type="transmembrane region" description="Helical" evidence="3">
    <location>
        <begin position="115"/>
        <end position="136"/>
    </location>
</feature>
<keyword evidence="3" id="KW-0812">Transmembrane</keyword>
<dbReference type="OrthoDB" id="3822520at2"/>
<keyword evidence="3" id="KW-1133">Transmembrane helix</keyword>
<feature type="domain" description="Putative zinc-finger" evidence="4">
    <location>
        <begin position="12"/>
        <end position="38"/>
    </location>
</feature>
<keyword evidence="5" id="KW-0862">Zinc</keyword>
<evidence type="ECO:0000313" key="6">
    <source>
        <dbReference type="Proteomes" id="UP000199202"/>
    </source>
</evidence>
<keyword evidence="5" id="KW-0863">Zinc-finger</keyword>
<evidence type="ECO:0000256" key="3">
    <source>
        <dbReference type="SAM" id="Phobius"/>
    </source>
</evidence>
<dbReference type="Gene3D" id="1.10.10.1320">
    <property type="entry name" value="Anti-sigma factor, zinc-finger domain"/>
    <property type="match status" value="1"/>
</dbReference>
<dbReference type="AlphaFoldDB" id="A0A1G8FMU1"/>
<dbReference type="Pfam" id="PF13490">
    <property type="entry name" value="zf-HC2"/>
    <property type="match status" value="1"/>
</dbReference>
<feature type="transmembrane region" description="Helical" evidence="3">
    <location>
        <begin position="236"/>
        <end position="254"/>
    </location>
</feature>
<sequence>MTSWHIPDDLRGSYLEGTLEPALAMSVDAHLDRCAECRAAVPYDKDWLEASWARLETKLVTPRPGLSERFLWHVGVPDHLARLLSATPTMSRAWLAAVVAVLAFAVLAAREQAEFLPAFLIAAPVLPLAGIALAYGPRVDPVHELVAATPMSGPRLLLARATAVLTVSVVLAGIASPLLPAPPGMSAAWLLPALAAGAGCLALSNRLPVPIAALAVGGVWLAIVGAGRLFGDWPAVFGPAPQIGYAAAALLLIYRFHRLSTR</sequence>
<keyword evidence="5" id="KW-0479">Metal-binding</keyword>
<gene>
    <name evidence="5" type="ORF">SAMN05421869_103368</name>
</gene>
<feature type="transmembrane region" description="Helical" evidence="3">
    <location>
        <begin position="211"/>
        <end position="230"/>
    </location>
</feature>
<evidence type="ECO:0000256" key="1">
    <source>
        <dbReference type="ARBA" id="ARBA00023015"/>
    </source>
</evidence>
<keyword evidence="1" id="KW-0805">Transcription regulation</keyword>
<dbReference type="GO" id="GO:0008270">
    <property type="term" value="F:zinc ion binding"/>
    <property type="evidence" value="ECO:0007669"/>
    <property type="project" value="UniProtKB-KW"/>
</dbReference>
<dbReference type="EMBL" id="FNDJ01000003">
    <property type="protein sequence ID" value="SDH83454.1"/>
    <property type="molecule type" value="Genomic_DNA"/>
</dbReference>